<dbReference type="GO" id="GO:0016874">
    <property type="term" value="F:ligase activity"/>
    <property type="evidence" value="ECO:0007669"/>
    <property type="project" value="UniProtKB-KW"/>
</dbReference>
<dbReference type="PhylomeDB" id="A0A060SY27"/>
<accession>A0A060SY27</accession>
<dbReference type="SUPFAM" id="SSF56300">
    <property type="entry name" value="Metallo-dependent phosphatases"/>
    <property type="match status" value="1"/>
</dbReference>
<evidence type="ECO:0000256" key="4">
    <source>
        <dbReference type="ARBA" id="ARBA00022927"/>
    </source>
</evidence>
<evidence type="ECO:0000259" key="6">
    <source>
        <dbReference type="Pfam" id="PF12850"/>
    </source>
</evidence>
<evidence type="ECO:0000256" key="3">
    <source>
        <dbReference type="ARBA" id="ARBA00022448"/>
    </source>
</evidence>
<evidence type="ECO:0000313" key="7">
    <source>
        <dbReference type="EMBL" id="CDP33780.1"/>
    </source>
</evidence>
<evidence type="ECO:0000256" key="1">
    <source>
        <dbReference type="ARBA" id="ARBA00005945"/>
    </source>
</evidence>
<dbReference type="PANTHER" id="PTHR11124">
    <property type="entry name" value="VACUOLAR SORTING PROTEIN VPS29"/>
    <property type="match status" value="1"/>
</dbReference>
<dbReference type="GO" id="GO:0042147">
    <property type="term" value="P:retrograde transport, endosome to Golgi"/>
    <property type="evidence" value="ECO:0007669"/>
    <property type="project" value="InterPro"/>
</dbReference>
<comment type="similarity">
    <text evidence="1 5">Belongs to the VPS29 family.</text>
</comment>
<keyword evidence="3" id="KW-0813">Transport</keyword>
<dbReference type="InterPro" id="IPR029052">
    <property type="entry name" value="Metallo-depent_PP-like"/>
</dbReference>
<dbReference type="InterPro" id="IPR028661">
    <property type="entry name" value="Vps29"/>
</dbReference>
<dbReference type="GO" id="GO:0015031">
    <property type="term" value="P:protein transport"/>
    <property type="evidence" value="ECO:0007669"/>
    <property type="project" value="UniProtKB-KW"/>
</dbReference>
<proteinExistence type="inferred from homology"/>
<dbReference type="Gene3D" id="3.60.21.10">
    <property type="match status" value="1"/>
</dbReference>
<dbReference type="NCBIfam" id="TIGR00040">
    <property type="entry name" value="yfcE"/>
    <property type="match status" value="1"/>
</dbReference>
<dbReference type="EMBL" id="HG937691">
    <property type="protein sequence ID" value="CDP33780.1"/>
    <property type="molecule type" value="Genomic_DNA"/>
</dbReference>
<name>A0A060SY27_BLAAD</name>
<sequence length="196" mass="21468">MLILAIGDLYIPDRAIDLPQKFRKLLSPGKVKQVICTGNVTDTPTLEYLKSLSPEYLAVKGEYDLTANLPVNKVVSHGQLKIGIVAGHSVIPNGDPDALLIVARQLDVDVLIWGGTHRVEAYQMEGKFFINPGSATGAFYHGWEETVEDNDEEGLSEPVPSFCLLDVQGAGCDLYIYSSIDGDVKVDKLTYKKETN</sequence>
<dbReference type="FunFam" id="3.60.21.10:FF:000015">
    <property type="entry name" value="Vacuolar protein sorting-associated protein 29"/>
    <property type="match status" value="1"/>
</dbReference>
<keyword evidence="7" id="KW-0436">Ligase</keyword>
<dbReference type="GO" id="GO:0031410">
    <property type="term" value="C:cytoplasmic vesicle"/>
    <property type="evidence" value="ECO:0007669"/>
    <property type="project" value="UniProtKB-ARBA"/>
</dbReference>
<evidence type="ECO:0000256" key="5">
    <source>
        <dbReference type="RuleBase" id="RU362040"/>
    </source>
</evidence>
<dbReference type="InterPro" id="IPR024654">
    <property type="entry name" value="Calcineurin-like_PHP_lpxH"/>
</dbReference>
<gene>
    <name evidence="7" type="ORF">GNLVRS02_ARAD1A17380g</name>
</gene>
<dbReference type="GO" id="GO:0030904">
    <property type="term" value="C:retromer complex"/>
    <property type="evidence" value="ECO:0007669"/>
    <property type="project" value="InterPro"/>
</dbReference>
<dbReference type="AlphaFoldDB" id="A0A060SY27"/>
<dbReference type="CDD" id="cd07394">
    <property type="entry name" value="MPP_Vps29"/>
    <property type="match status" value="1"/>
</dbReference>
<dbReference type="GO" id="GO:0005829">
    <property type="term" value="C:cytosol"/>
    <property type="evidence" value="ECO:0007669"/>
    <property type="project" value="GOC"/>
</dbReference>
<dbReference type="InterPro" id="IPR000979">
    <property type="entry name" value="Phosphodiesterase_MJ0936/Vps29"/>
</dbReference>
<keyword evidence="4" id="KW-0653">Protein transport</keyword>
<reference evidence="7" key="2">
    <citation type="submission" date="2014-06" db="EMBL/GenBank/DDBJ databases">
        <title>The complete genome of Blastobotrys (Arxula) adeninivorans LS3 - a yeast of biotechnological interest.</title>
        <authorList>
            <person name="Kunze G."/>
            <person name="Gaillardin C."/>
            <person name="Czernicka M."/>
            <person name="Durrens P."/>
            <person name="Martin T."/>
            <person name="Boer E."/>
            <person name="Gabaldon T."/>
            <person name="Cruz J."/>
            <person name="Talla E."/>
            <person name="Marck C."/>
            <person name="Goffeau A."/>
            <person name="Barbe V."/>
            <person name="Baret P."/>
            <person name="Baronian K."/>
            <person name="Beier S."/>
            <person name="Bleykasten C."/>
            <person name="Bode R."/>
            <person name="Casaregola S."/>
            <person name="Despons L."/>
            <person name="Fairhead C."/>
            <person name="Giersberg M."/>
            <person name="Gierski P."/>
            <person name="Hahnel U."/>
            <person name="Hartmann A."/>
            <person name="Jankowska D."/>
            <person name="Jubin C."/>
            <person name="Jung P."/>
            <person name="Lafontaine I."/>
            <person name="Leh-Louis V."/>
            <person name="Lemaire M."/>
            <person name="Marcet-Houben M."/>
            <person name="Mascher M."/>
            <person name="Morel G."/>
            <person name="Richard G.-F."/>
            <person name="Riechen J."/>
            <person name="Sacerdot C."/>
            <person name="Sarkar A."/>
            <person name="Savel G."/>
            <person name="Schacherer J."/>
            <person name="Sherman D."/>
            <person name="Straub M.-L."/>
            <person name="Stein N."/>
            <person name="Thierry A."/>
            <person name="Trautwein-Schult A."/>
            <person name="Westhof E."/>
            <person name="Worch S."/>
            <person name="Dujon B."/>
            <person name="Souciet J.-L."/>
            <person name="Wincker P."/>
            <person name="Scholz U."/>
            <person name="Neuveglise N."/>
        </authorList>
    </citation>
    <scope>NUCLEOTIDE SEQUENCE</scope>
    <source>
        <strain evidence="7">LS3</strain>
    </source>
</reference>
<organism evidence="7">
    <name type="scientific">Blastobotrys adeninivorans</name>
    <name type="common">Yeast</name>
    <name type="synonym">Arxula adeninivorans</name>
    <dbReference type="NCBI Taxonomy" id="409370"/>
    <lineage>
        <taxon>Eukaryota</taxon>
        <taxon>Fungi</taxon>
        <taxon>Dikarya</taxon>
        <taxon>Ascomycota</taxon>
        <taxon>Saccharomycotina</taxon>
        <taxon>Dipodascomycetes</taxon>
        <taxon>Dipodascales</taxon>
        <taxon>Trichomonascaceae</taxon>
        <taxon>Blastobotrys</taxon>
    </lineage>
</organism>
<reference evidence="7" key="1">
    <citation type="submission" date="2014-02" db="EMBL/GenBank/DDBJ databases">
        <authorList>
            <person name="Genoscope - CEA"/>
        </authorList>
    </citation>
    <scope>NUCLEOTIDE SEQUENCE</scope>
    <source>
        <strain evidence="7">LS3</strain>
    </source>
</reference>
<evidence type="ECO:0000256" key="2">
    <source>
        <dbReference type="ARBA" id="ARBA00017767"/>
    </source>
</evidence>
<dbReference type="Pfam" id="PF12850">
    <property type="entry name" value="Metallophos_2"/>
    <property type="match status" value="1"/>
</dbReference>
<protein>
    <recommendedName>
        <fullName evidence="2 5">Vacuolar protein sorting-associated protein 29</fullName>
    </recommendedName>
</protein>
<feature type="domain" description="Calcineurin-like phosphoesterase" evidence="6">
    <location>
        <begin position="1"/>
        <end position="138"/>
    </location>
</feature>